<name>A0ABR0A242_9CRUS</name>
<organism evidence="1 2">
    <name type="scientific">Daphnia magna</name>
    <dbReference type="NCBI Taxonomy" id="35525"/>
    <lineage>
        <taxon>Eukaryota</taxon>
        <taxon>Metazoa</taxon>
        <taxon>Ecdysozoa</taxon>
        <taxon>Arthropoda</taxon>
        <taxon>Crustacea</taxon>
        <taxon>Branchiopoda</taxon>
        <taxon>Diplostraca</taxon>
        <taxon>Cladocera</taxon>
        <taxon>Anomopoda</taxon>
        <taxon>Daphniidae</taxon>
        <taxon>Daphnia</taxon>
    </lineage>
</organism>
<accession>A0ABR0A242</accession>
<evidence type="ECO:0000313" key="1">
    <source>
        <dbReference type="EMBL" id="KAK4019236.1"/>
    </source>
</evidence>
<evidence type="ECO:0000313" key="2">
    <source>
        <dbReference type="Proteomes" id="UP001234178"/>
    </source>
</evidence>
<reference evidence="1 2" key="1">
    <citation type="journal article" date="2023" name="Nucleic Acids Res.">
        <title>The hologenome of Daphnia magna reveals possible DNA methylation and microbiome-mediated evolution of the host genome.</title>
        <authorList>
            <person name="Chaturvedi A."/>
            <person name="Li X."/>
            <person name="Dhandapani V."/>
            <person name="Marshall H."/>
            <person name="Kissane S."/>
            <person name="Cuenca-Cambronero M."/>
            <person name="Asole G."/>
            <person name="Calvet F."/>
            <person name="Ruiz-Romero M."/>
            <person name="Marangio P."/>
            <person name="Guigo R."/>
            <person name="Rago D."/>
            <person name="Mirbahai L."/>
            <person name="Eastwood N."/>
            <person name="Colbourne J.K."/>
            <person name="Zhou J."/>
            <person name="Mallon E."/>
            <person name="Orsini L."/>
        </authorList>
    </citation>
    <scope>NUCLEOTIDE SEQUENCE [LARGE SCALE GENOMIC DNA]</scope>
    <source>
        <strain evidence="1">LRV0_1</strain>
    </source>
</reference>
<keyword evidence="2" id="KW-1185">Reference proteome</keyword>
<dbReference type="Proteomes" id="UP001234178">
    <property type="component" value="Unassembled WGS sequence"/>
</dbReference>
<gene>
    <name evidence="1" type="ORF">OUZ56_001262</name>
</gene>
<sequence length="61" mass="7291">MYCDCQWNGLISRCDSRYLTPIRIYSKEQLTHRDDSARLKARNQQLLMRIKKLVQSLEICS</sequence>
<dbReference type="EMBL" id="JAOYFB010000036">
    <property type="protein sequence ID" value="KAK4019236.1"/>
    <property type="molecule type" value="Genomic_DNA"/>
</dbReference>
<proteinExistence type="predicted"/>
<comment type="caution">
    <text evidence="1">The sequence shown here is derived from an EMBL/GenBank/DDBJ whole genome shotgun (WGS) entry which is preliminary data.</text>
</comment>
<protein>
    <submittedName>
        <fullName evidence="1">Uncharacterized protein</fullName>
    </submittedName>
</protein>